<dbReference type="AlphaFoldDB" id="A0A813FIP3"/>
<keyword evidence="4" id="KW-1185">Reference proteome</keyword>
<accession>A0A813FIP3</accession>
<dbReference type="OrthoDB" id="4473401at2759"/>
<reference evidence="3" key="1">
    <citation type="submission" date="2021-02" db="EMBL/GenBank/DDBJ databases">
        <authorList>
            <person name="Dougan E. K."/>
            <person name="Rhodes N."/>
            <person name="Thang M."/>
            <person name="Chan C."/>
        </authorList>
    </citation>
    <scope>NUCLEOTIDE SEQUENCE</scope>
</reference>
<feature type="domain" description="WAP" evidence="2">
    <location>
        <begin position="15"/>
        <end position="61"/>
    </location>
</feature>
<evidence type="ECO:0000259" key="2">
    <source>
        <dbReference type="PROSITE" id="PS51390"/>
    </source>
</evidence>
<evidence type="ECO:0000256" key="1">
    <source>
        <dbReference type="SAM" id="SignalP"/>
    </source>
</evidence>
<dbReference type="EMBL" id="CAJNNV010025049">
    <property type="protein sequence ID" value="CAE8611815.1"/>
    <property type="molecule type" value="Genomic_DNA"/>
</dbReference>
<name>A0A813FIP3_POLGL</name>
<dbReference type="Pfam" id="PF00095">
    <property type="entry name" value="WAP"/>
    <property type="match status" value="1"/>
</dbReference>
<dbReference type="PROSITE" id="PS51390">
    <property type="entry name" value="WAP"/>
    <property type="match status" value="1"/>
</dbReference>
<dbReference type="Proteomes" id="UP000654075">
    <property type="component" value="Unassembled WGS sequence"/>
</dbReference>
<dbReference type="GO" id="GO:0005576">
    <property type="term" value="C:extracellular region"/>
    <property type="evidence" value="ECO:0007669"/>
    <property type="project" value="InterPro"/>
</dbReference>
<protein>
    <recommendedName>
        <fullName evidence="2">WAP domain-containing protein</fullName>
    </recommendedName>
</protein>
<proteinExistence type="predicted"/>
<organism evidence="3 4">
    <name type="scientific">Polarella glacialis</name>
    <name type="common">Dinoflagellate</name>
    <dbReference type="NCBI Taxonomy" id="89957"/>
    <lineage>
        <taxon>Eukaryota</taxon>
        <taxon>Sar</taxon>
        <taxon>Alveolata</taxon>
        <taxon>Dinophyceae</taxon>
        <taxon>Suessiales</taxon>
        <taxon>Suessiaceae</taxon>
        <taxon>Polarella</taxon>
    </lineage>
</organism>
<evidence type="ECO:0000313" key="4">
    <source>
        <dbReference type="Proteomes" id="UP000654075"/>
    </source>
</evidence>
<dbReference type="Gene3D" id="4.10.75.10">
    <property type="entry name" value="Elafin-like"/>
    <property type="match status" value="1"/>
</dbReference>
<dbReference type="InterPro" id="IPR008197">
    <property type="entry name" value="WAP_dom"/>
</dbReference>
<feature type="chain" id="PRO_5032394722" description="WAP domain-containing protein" evidence="1">
    <location>
        <begin position="18"/>
        <end position="157"/>
    </location>
</feature>
<feature type="signal peptide" evidence="1">
    <location>
        <begin position="1"/>
        <end position="17"/>
    </location>
</feature>
<dbReference type="SUPFAM" id="SSF57256">
    <property type="entry name" value="Elafin-like"/>
    <property type="match status" value="1"/>
</dbReference>
<gene>
    <name evidence="3" type="ORF">PGLA1383_LOCUS29616</name>
</gene>
<dbReference type="InterPro" id="IPR036645">
    <property type="entry name" value="Elafin-like_sf"/>
</dbReference>
<evidence type="ECO:0000313" key="3">
    <source>
        <dbReference type="EMBL" id="CAE8611815.1"/>
    </source>
</evidence>
<dbReference type="GO" id="GO:0030414">
    <property type="term" value="F:peptidase inhibitor activity"/>
    <property type="evidence" value="ECO:0007669"/>
    <property type="project" value="InterPro"/>
</dbReference>
<keyword evidence="1" id="KW-0732">Signal</keyword>
<sequence length="157" mass="16183">MQLLLLTLLLTSLSVQGLPQCPEVVRGAMGICITECSEHGDCGGGKLCCPNGCGQECVMPSKKKEALLSSAGASHRCVLLAVLSDRGAVKAAKAAKALLVSLPTPAKSHVLALTGILTVEYTPAQLSECCLAFSHMRGSKAVSSVEFDGPLPSCSEI</sequence>
<comment type="caution">
    <text evidence="3">The sequence shown here is derived from an EMBL/GenBank/DDBJ whole genome shotgun (WGS) entry which is preliminary data.</text>
</comment>